<name>A0AAU9LDR9_9STRA</name>
<organism evidence="1 4">
    <name type="scientific">Peronospora belbahrii</name>
    <dbReference type="NCBI Taxonomy" id="622444"/>
    <lineage>
        <taxon>Eukaryota</taxon>
        <taxon>Sar</taxon>
        <taxon>Stramenopiles</taxon>
        <taxon>Oomycota</taxon>
        <taxon>Peronosporomycetes</taxon>
        <taxon>Peronosporales</taxon>
        <taxon>Peronosporaceae</taxon>
        <taxon>Peronospora</taxon>
    </lineage>
</organism>
<dbReference type="Proteomes" id="UP001160483">
    <property type="component" value="Unassembled WGS sequence"/>
</dbReference>
<dbReference type="EMBL" id="CAKKTJ010000336">
    <property type="protein sequence ID" value="CAH0482880.1"/>
    <property type="molecule type" value="Genomic_DNA"/>
</dbReference>
<accession>A0AAU9LDR9</accession>
<protein>
    <recommendedName>
        <fullName evidence="5">BZIP domain-containing protein</fullName>
    </recommendedName>
</protein>
<reference evidence="1 3" key="1">
    <citation type="submission" date="2021-11" db="EMBL/GenBank/DDBJ databases">
        <authorList>
            <person name="Islam A."/>
            <person name="Islam S."/>
            <person name="Flora M.S."/>
            <person name="Rahman M."/>
            <person name="Ziaur R.M."/>
            <person name="Epstein J.H."/>
            <person name="Hassan M."/>
            <person name="Klassen M."/>
            <person name="Woodard K."/>
            <person name="Webb A."/>
            <person name="Webby R.J."/>
            <person name="El Zowalaty M.E."/>
        </authorList>
    </citation>
    <scope>NUCLEOTIDE SEQUENCE</scope>
    <source>
        <strain evidence="2">Pbs1</strain>
        <strain evidence="1">Pbs3</strain>
    </source>
</reference>
<dbReference type="CDD" id="cd14686">
    <property type="entry name" value="bZIP"/>
    <property type="match status" value="1"/>
</dbReference>
<gene>
    <name evidence="2" type="ORF">PBS001_LOCUS8373</name>
    <name evidence="1" type="ORF">PBS003_LOCUS9458</name>
</gene>
<sequence>MTTFTALLCAAQSAELASPGTKVHQNDAIVVPDALATKRRLRNRVSCRKTRLKRKLYQHSLEVLARERHKRHKYLTQLYLCLGSHPDRDNALFREFATTSLHYALVDAQYTKWLDAGKDQVTLPCRSTVECDDDEYDHLPTRKCKRTRRVHDNDVSTAPGNNSRALQTSLVEQWRLIVDGLQNIDLQLHRMDEHEIATGIVDRHCYWKFVGVSSAKMKRFGEIAAVAVSGITRVRFHNHHVEEVNISNVRREDNVPFDCNISCNNTNEAC</sequence>
<evidence type="ECO:0000313" key="2">
    <source>
        <dbReference type="EMBL" id="CAH0521932.1"/>
    </source>
</evidence>
<dbReference type="AlphaFoldDB" id="A0AAU9LDR9"/>
<evidence type="ECO:0000313" key="1">
    <source>
        <dbReference type="EMBL" id="CAH0482880.1"/>
    </source>
</evidence>
<keyword evidence="3" id="KW-1185">Reference proteome</keyword>
<proteinExistence type="predicted"/>
<comment type="caution">
    <text evidence="1">The sequence shown here is derived from an EMBL/GenBank/DDBJ whole genome shotgun (WGS) entry which is preliminary data.</text>
</comment>
<evidence type="ECO:0000313" key="3">
    <source>
        <dbReference type="Proteomes" id="UP001158986"/>
    </source>
</evidence>
<evidence type="ECO:0008006" key="5">
    <source>
        <dbReference type="Google" id="ProtNLM"/>
    </source>
</evidence>
<dbReference type="EMBL" id="CAKLCB010000384">
    <property type="protein sequence ID" value="CAH0521932.1"/>
    <property type="molecule type" value="Genomic_DNA"/>
</dbReference>
<dbReference type="Proteomes" id="UP001158986">
    <property type="component" value="Unassembled WGS sequence"/>
</dbReference>
<evidence type="ECO:0000313" key="4">
    <source>
        <dbReference type="Proteomes" id="UP001160483"/>
    </source>
</evidence>